<gene>
    <name evidence="2" type="ORF">SKAU_G00084900</name>
</gene>
<protein>
    <submittedName>
        <fullName evidence="2">Uncharacterized protein</fullName>
    </submittedName>
</protein>
<organism evidence="2 3">
    <name type="scientific">Synaphobranchus kaupii</name>
    <name type="common">Kaup's arrowtooth eel</name>
    <dbReference type="NCBI Taxonomy" id="118154"/>
    <lineage>
        <taxon>Eukaryota</taxon>
        <taxon>Metazoa</taxon>
        <taxon>Chordata</taxon>
        <taxon>Craniata</taxon>
        <taxon>Vertebrata</taxon>
        <taxon>Euteleostomi</taxon>
        <taxon>Actinopterygii</taxon>
        <taxon>Neopterygii</taxon>
        <taxon>Teleostei</taxon>
        <taxon>Anguilliformes</taxon>
        <taxon>Synaphobranchidae</taxon>
        <taxon>Synaphobranchus</taxon>
    </lineage>
</organism>
<evidence type="ECO:0000256" key="1">
    <source>
        <dbReference type="SAM" id="MobiDB-lite"/>
    </source>
</evidence>
<feature type="region of interest" description="Disordered" evidence="1">
    <location>
        <begin position="132"/>
        <end position="151"/>
    </location>
</feature>
<proteinExistence type="predicted"/>
<comment type="caution">
    <text evidence="2">The sequence shown here is derived from an EMBL/GenBank/DDBJ whole genome shotgun (WGS) entry which is preliminary data.</text>
</comment>
<name>A0A9Q1J4U5_SYNKA</name>
<dbReference type="Proteomes" id="UP001152622">
    <property type="component" value="Chromosome 3"/>
</dbReference>
<feature type="region of interest" description="Disordered" evidence="1">
    <location>
        <begin position="160"/>
        <end position="209"/>
    </location>
</feature>
<dbReference type="EMBL" id="JAINUF010000003">
    <property type="protein sequence ID" value="KAJ8368462.1"/>
    <property type="molecule type" value="Genomic_DNA"/>
</dbReference>
<evidence type="ECO:0000313" key="3">
    <source>
        <dbReference type="Proteomes" id="UP001152622"/>
    </source>
</evidence>
<accession>A0A9Q1J4U5</accession>
<reference evidence="2" key="1">
    <citation type="journal article" date="2023" name="Science">
        <title>Genome structures resolve the early diversification of teleost fishes.</title>
        <authorList>
            <person name="Parey E."/>
            <person name="Louis A."/>
            <person name="Montfort J."/>
            <person name="Bouchez O."/>
            <person name="Roques C."/>
            <person name="Iampietro C."/>
            <person name="Lluch J."/>
            <person name="Castinel A."/>
            <person name="Donnadieu C."/>
            <person name="Desvignes T."/>
            <person name="Floi Bucao C."/>
            <person name="Jouanno E."/>
            <person name="Wen M."/>
            <person name="Mejri S."/>
            <person name="Dirks R."/>
            <person name="Jansen H."/>
            <person name="Henkel C."/>
            <person name="Chen W.J."/>
            <person name="Zahm M."/>
            <person name="Cabau C."/>
            <person name="Klopp C."/>
            <person name="Thompson A.W."/>
            <person name="Robinson-Rechavi M."/>
            <person name="Braasch I."/>
            <person name="Lecointre G."/>
            <person name="Bobe J."/>
            <person name="Postlethwait J.H."/>
            <person name="Berthelot C."/>
            <person name="Roest Crollius H."/>
            <person name="Guiguen Y."/>
        </authorList>
    </citation>
    <scope>NUCLEOTIDE SEQUENCE</scope>
    <source>
        <strain evidence="2">WJC10195</strain>
    </source>
</reference>
<keyword evidence="3" id="KW-1185">Reference proteome</keyword>
<evidence type="ECO:0000313" key="2">
    <source>
        <dbReference type="EMBL" id="KAJ8368462.1"/>
    </source>
</evidence>
<feature type="compositionally biased region" description="Polar residues" evidence="1">
    <location>
        <begin position="132"/>
        <end position="141"/>
    </location>
</feature>
<sequence length="291" mass="31780">MQRLSPSTERAGPGSSVEDGRCDEVVYRGALDRAVLCTRVRAPRLLYLRAVSGERSTPCPTALKMFFSFGAVISSTASQCIVGKGQYRARRTPAPLLRAYTIHLAFSLQGELCAAHSLKIDGFTLEQVTGTHLSHRQTGNRQGDCGDRRTVERKLKNDVVARSRAWAGPPSLTASRRGHDDAPSRGAWDASATVRASPPRAYGKRKKPRLSAGAAASLLRKGYDFRSAPKPATARAVGSQGHFRCPASPLQPCRWPRAVGSVIRCHVSQTPFRSLCSPRICPFVRPVWVYK</sequence>
<dbReference type="AlphaFoldDB" id="A0A9Q1J4U5"/>